<reference evidence="3" key="1">
    <citation type="submission" date="2023-02" db="EMBL/GenBank/DDBJ databases">
        <title>Escherichia albertii as a potential enteropathogen in the light of epidemiological and genomic studies.</title>
        <authorList>
            <person name="Leszczynska K."/>
            <person name="Swiecicka I."/>
            <person name="Daniluk T."/>
            <person name="Lebensztejn D."/>
            <person name="Chmielewska S."/>
            <person name="Leszczynska D."/>
            <person name="Gawor J."/>
            <person name="Kliber M."/>
        </authorList>
    </citation>
    <scope>NUCLEOTIDE SEQUENCE</scope>
    <source>
        <strain evidence="3">BIA_7</strain>
    </source>
</reference>
<protein>
    <submittedName>
        <fullName evidence="3">Type VI secretion system baseplate subunit TssE</fullName>
    </submittedName>
</protein>
<dbReference type="InterPro" id="IPR017737">
    <property type="entry name" value="TssE1-like"/>
</dbReference>
<evidence type="ECO:0000259" key="2">
    <source>
        <dbReference type="Pfam" id="PF04965"/>
    </source>
</evidence>
<name>A0AAX1LRP4_ESCAL</name>
<dbReference type="PANTHER" id="PTHR38595">
    <property type="entry name" value="CYTOPLASMIC PROTEIN-RELATED"/>
    <property type="match status" value="1"/>
</dbReference>
<dbReference type="SUPFAM" id="SSF160719">
    <property type="entry name" value="gpW/gp25-like"/>
    <property type="match status" value="1"/>
</dbReference>
<dbReference type="Pfam" id="PF04965">
    <property type="entry name" value="GPW_gp25"/>
    <property type="match status" value="1"/>
</dbReference>
<sequence length="137" mass="15607">MIPDRERSTGSLFERMEALPTRRQQGSSSHMLRQSIRQNLRNILNTRSGSCRGAPELGINEPEGADNFRESMSRTIAQCIERYEPRVSQAEVQAVMTSASSPLDMTFHITAWVTFNDTHEVFEFDMAPNGSQHYRVD</sequence>
<dbReference type="AlphaFoldDB" id="A0AAX1LRP4"/>
<evidence type="ECO:0000256" key="1">
    <source>
        <dbReference type="SAM" id="MobiDB-lite"/>
    </source>
</evidence>
<evidence type="ECO:0000313" key="3">
    <source>
        <dbReference type="EMBL" id="WDB29568.1"/>
    </source>
</evidence>
<dbReference type="Proteomes" id="UP001219219">
    <property type="component" value="Chromosome"/>
</dbReference>
<gene>
    <name evidence="3" type="primary">tssE</name>
    <name evidence="3" type="ORF">PS049_00860</name>
</gene>
<feature type="domain" description="IraD/Gp25-like" evidence="2">
    <location>
        <begin position="32"/>
        <end position="114"/>
    </location>
</feature>
<dbReference type="Gene3D" id="3.10.450.40">
    <property type="match status" value="1"/>
</dbReference>
<dbReference type="InterPro" id="IPR053176">
    <property type="entry name" value="T6SS_TssE1-like"/>
</dbReference>
<dbReference type="NCBIfam" id="TIGR03357">
    <property type="entry name" value="VI_zyme"/>
    <property type="match status" value="1"/>
</dbReference>
<dbReference type="RefSeq" id="WP_032278988.1">
    <property type="nucleotide sequence ID" value="NZ_BBVL01000029.1"/>
</dbReference>
<dbReference type="EMBL" id="CP117562">
    <property type="protein sequence ID" value="WDB29568.1"/>
    <property type="molecule type" value="Genomic_DNA"/>
</dbReference>
<feature type="region of interest" description="Disordered" evidence="1">
    <location>
        <begin position="47"/>
        <end position="66"/>
    </location>
</feature>
<proteinExistence type="predicted"/>
<dbReference type="InterPro" id="IPR007048">
    <property type="entry name" value="IraD/Gp25-like"/>
</dbReference>
<evidence type="ECO:0000313" key="4">
    <source>
        <dbReference type="Proteomes" id="UP001219219"/>
    </source>
</evidence>
<organism evidence="3 4">
    <name type="scientific">Escherichia albertii</name>
    <dbReference type="NCBI Taxonomy" id="208962"/>
    <lineage>
        <taxon>Bacteria</taxon>
        <taxon>Pseudomonadati</taxon>
        <taxon>Pseudomonadota</taxon>
        <taxon>Gammaproteobacteria</taxon>
        <taxon>Enterobacterales</taxon>
        <taxon>Enterobacteriaceae</taxon>
        <taxon>Escherichia</taxon>
    </lineage>
</organism>
<dbReference type="PANTHER" id="PTHR38595:SF2">
    <property type="entry name" value="TYPE VI SECRETION SYSTEM BASEPLATE SUBUNIT TSSE"/>
    <property type="match status" value="1"/>
</dbReference>
<accession>A0AAX1LRP4</accession>